<evidence type="ECO:0000313" key="2">
    <source>
        <dbReference type="Proteomes" id="UP001583172"/>
    </source>
</evidence>
<dbReference type="Proteomes" id="UP001583172">
    <property type="component" value="Unassembled WGS sequence"/>
</dbReference>
<proteinExistence type="predicted"/>
<comment type="caution">
    <text evidence="1">The sequence shown here is derived from an EMBL/GenBank/DDBJ whole genome shotgun (WGS) entry which is preliminary data.</text>
</comment>
<sequence length="144" mass="16011">MKSLRAEMRVQAAIHVAIESLEFAEGQLNVMRMGGDINLLQKHFYEGYNRLLHRALDLQRQELGSLPGGSGPPQVTIPEVQINGFQPGYNTLQPPSSILLSNTTIRPKSASNATRSNGIIFADQLAQRPFPRRNTIQGTREECK</sequence>
<accession>A0ABR3VBJ8</accession>
<reference evidence="1 2" key="1">
    <citation type="journal article" date="2024" name="Commun. Biol.">
        <title>Comparative genomic analysis of thermophilic fungi reveals convergent evolutionary adaptations and gene losses.</title>
        <authorList>
            <person name="Steindorff A.S."/>
            <person name="Aguilar-Pontes M.V."/>
            <person name="Robinson A.J."/>
            <person name="Andreopoulos B."/>
            <person name="LaButti K."/>
            <person name="Kuo A."/>
            <person name="Mondo S."/>
            <person name="Riley R."/>
            <person name="Otillar R."/>
            <person name="Haridas S."/>
            <person name="Lipzen A."/>
            <person name="Grimwood J."/>
            <person name="Schmutz J."/>
            <person name="Clum A."/>
            <person name="Reid I.D."/>
            <person name="Moisan M.C."/>
            <person name="Butler G."/>
            <person name="Nguyen T.T.M."/>
            <person name="Dewar K."/>
            <person name="Conant G."/>
            <person name="Drula E."/>
            <person name="Henrissat B."/>
            <person name="Hansel C."/>
            <person name="Singer S."/>
            <person name="Hutchinson M.I."/>
            <person name="de Vries R.P."/>
            <person name="Natvig D.O."/>
            <person name="Powell A.J."/>
            <person name="Tsang A."/>
            <person name="Grigoriev I.V."/>
        </authorList>
    </citation>
    <scope>NUCLEOTIDE SEQUENCE [LARGE SCALE GENOMIC DNA]</scope>
    <source>
        <strain evidence="1 2">CBS 620.91</strain>
    </source>
</reference>
<organism evidence="1 2">
    <name type="scientific">Humicola insolens</name>
    <name type="common">Soft-rot fungus</name>
    <dbReference type="NCBI Taxonomy" id="85995"/>
    <lineage>
        <taxon>Eukaryota</taxon>
        <taxon>Fungi</taxon>
        <taxon>Dikarya</taxon>
        <taxon>Ascomycota</taxon>
        <taxon>Pezizomycotina</taxon>
        <taxon>Sordariomycetes</taxon>
        <taxon>Sordariomycetidae</taxon>
        <taxon>Sordariales</taxon>
        <taxon>Chaetomiaceae</taxon>
        <taxon>Mycothermus</taxon>
    </lineage>
</organism>
<evidence type="ECO:0000313" key="1">
    <source>
        <dbReference type="EMBL" id="KAL1839091.1"/>
    </source>
</evidence>
<keyword evidence="2" id="KW-1185">Reference proteome</keyword>
<name>A0ABR3VBJ8_HUMIN</name>
<protein>
    <submittedName>
        <fullName evidence="1">Uncharacterized protein</fullName>
    </submittedName>
</protein>
<dbReference type="EMBL" id="JAZGSY010000175">
    <property type="protein sequence ID" value="KAL1839091.1"/>
    <property type="molecule type" value="Genomic_DNA"/>
</dbReference>
<gene>
    <name evidence="1" type="ORF">VTJ49DRAFT_1859</name>
</gene>